<evidence type="ECO:0000256" key="4">
    <source>
        <dbReference type="ARBA" id="ARBA00022989"/>
    </source>
</evidence>
<feature type="domain" description="ABC3 transporter permease C-terminal" evidence="7">
    <location>
        <begin position="246"/>
        <end position="364"/>
    </location>
</feature>
<evidence type="ECO:0000313" key="8">
    <source>
        <dbReference type="EMBL" id="BCZ45710.1"/>
    </source>
</evidence>
<comment type="subcellular location">
    <subcellularLocation>
        <location evidence="1">Cell membrane</location>
        <topology evidence="1">Multi-pass membrane protein</topology>
    </subcellularLocation>
</comment>
<protein>
    <submittedName>
        <fullName evidence="8">ABC transporter permease</fullName>
    </submittedName>
</protein>
<keyword evidence="3 6" id="KW-0812">Transmembrane</keyword>
<evidence type="ECO:0000259" key="7">
    <source>
        <dbReference type="Pfam" id="PF02687"/>
    </source>
</evidence>
<dbReference type="EMBL" id="AP024849">
    <property type="protein sequence ID" value="BCZ45710.1"/>
    <property type="molecule type" value="Genomic_DNA"/>
</dbReference>
<organism evidence="8 9">
    <name type="scientific">Clostridium gelidum</name>
    <dbReference type="NCBI Taxonomy" id="704125"/>
    <lineage>
        <taxon>Bacteria</taxon>
        <taxon>Bacillati</taxon>
        <taxon>Bacillota</taxon>
        <taxon>Clostridia</taxon>
        <taxon>Eubacteriales</taxon>
        <taxon>Clostridiaceae</taxon>
        <taxon>Clostridium</taxon>
    </lineage>
</organism>
<gene>
    <name evidence="8" type="ORF">psyc5s11_17770</name>
</gene>
<dbReference type="PANTHER" id="PTHR30287:SF1">
    <property type="entry name" value="INNER MEMBRANE PROTEIN"/>
    <property type="match status" value="1"/>
</dbReference>
<evidence type="ECO:0000313" key="9">
    <source>
        <dbReference type="Proteomes" id="UP000824633"/>
    </source>
</evidence>
<evidence type="ECO:0000256" key="2">
    <source>
        <dbReference type="ARBA" id="ARBA00022475"/>
    </source>
</evidence>
<keyword evidence="5 6" id="KW-0472">Membrane</keyword>
<dbReference type="PANTHER" id="PTHR30287">
    <property type="entry name" value="MEMBRANE COMPONENT OF PREDICTED ABC SUPERFAMILY METABOLITE UPTAKE TRANSPORTER"/>
    <property type="match status" value="1"/>
</dbReference>
<evidence type="ECO:0000256" key="3">
    <source>
        <dbReference type="ARBA" id="ARBA00022692"/>
    </source>
</evidence>
<feature type="transmembrane region" description="Helical" evidence="6">
    <location>
        <begin position="701"/>
        <end position="719"/>
    </location>
</feature>
<dbReference type="Proteomes" id="UP000824633">
    <property type="component" value="Chromosome"/>
</dbReference>
<proteinExistence type="predicted"/>
<feature type="transmembrane region" description="Helical" evidence="6">
    <location>
        <begin position="402"/>
        <end position="423"/>
    </location>
</feature>
<feature type="transmembrane region" description="Helical" evidence="6">
    <location>
        <begin position="287"/>
        <end position="313"/>
    </location>
</feature>
<sequence>MVLNKRIIREFTQNIGKYLGLIVLVLISSMAIVGFSDSADSIINTGEKAALKNNLEDGEFYVSGPLNNMTLEKIRDLGVNIEENLYVDYKLYENQTIRIFKDRKNINKLSITKGNKLSEASEIIIDGHLGDGNNYKLLSNLNIENKNFKIVGYGAAPDYTYVIQKLSDVVPNPKNFGIGFVNEEDFRNLKNKSYSYVFKLNGISADKLKNIVSKNSTVTEFTKISDNTRAIGYIDDSTTNKNISIIIGFVLCIMIGFMISMSLMNSIDEESPIIGALYSLGYIKKEILNHFMILPTIVVSFGSIIGTCVGFSIEDSIGKATSDAYMLPNIERIYPPYLIFIGIIVPILIVVIINYFIISKKLNSTPLQLLRREKKANKLNTIKINHFNFITKFRLREFLREIRGNIILFFGIFMSTFLLVFGVSSHSAINGYIKNVKAEATYNYMYILKLPIEITENDGLEKCTFKSLAIYYKDLGLDMDVMLRGINDKSNFYSFNIDKDDPGLYISDSVKDKFNLKVGDNIALKDKSENKVLNLKVKGIVNYKSGLNIFMNRAQMNSLIKEDKSYFNGYLSKKKLDIDDDYMFSEITSKNVIKSTESLASMLLPIIIILIGFSSILFVISMYLLLKLMIDKSLQSISLVKIFGFNQREINKLYLGSSLYTVMISAAISIPLALKITKSIYPSLIANVQAYFSIVLEPRDYCFIITLIICAYFMSNILLKRHINSISLSEALKNRD</sequence>
<name>A0ABN6IXL1_9CLOT</name>
<feature type="transmembrane region" description="Helical" evidence="6">
    <location>
        <begin position="653"/>
        <end position="674"/>
    </location>
</feature>
<feature type="transmembrane region" description="Helical" evidence="6">
    <location>
        <begin position="243"/>
        <end position="267"/>
    </location>
</feature>
<feature type="transmembrane region" description="Helical" evidence="6">
    <location>
        <begin position="333"/>
        <end position="358"/>
    </location>
</feature>
<reference evidence="9" key="1">
    <citation type="submission" date="2021-07" db="EMBL/GenBank/DDBJ databases">
        <title>Complete genome sequencing of a Clostridium isolate.</title>
        <authorList>
            <person name="Ueki A."/>
            <person name="Tonouchi A."/>
        </authorList>
    </citation>
    <scope>NUCLEOTIDE SEQUENCE [LARGE SCALE GENOMIC DNA]</scope>
    <source>
        <strain evidence="9">C5S11</strain>
    </source>
</reference>
<evidence type="ECO:0000256" key="5">
    <source>
        <dbReference type="ARBA" id="ARBA00023136"/>
    </source>
</evidence>
<dbReference type="RefSeq" id="WP_224037275.1">
    <property type="nucleotide sequence ID" value="NZ_AP024849.1"/>
</dbReference>
<keyword evidence="9" id="KW-1185">Reference proteome</keyword>
<dbReference type="InterPro" id="IPR003838">
    <property type="entry name" value="ABC3_permease_C"/>
</dbReference>
<accession>A0ABN6IXL1</accession>
<keyword evidence="4 6" id="KW-1133">Transmembrane helix</keyword>
<dbReference type="Pfam" id="PF02687">
    <property type="entry name" value="FtsX"/>
    <property type="match status" value="2"/>
</dbReference>
<feature type="transmembrane region" description="Helical" evidence="6">
    <location>
        <begin position="602"/>
        <end position="626"/>
    </location>
</feature>
<evidence type="ECO:0000256" key="1">
    <source>
        <dbReference type="ARBA" id="ARBA00004651"/>
    </source>
</evidence>
<evidence type="ECO:0000256" key="6">
    <source>
        <dbReference type="SAM" id="Phobius"/>
    </source>
</evidence>
<feature type="domain" description="ABC3 transporter permease C-terminal" evidence="7">
    <location>
        <begin position="608"/>
        <end position="726"/>
    </location>
</feature>
<dbReference type="InterPro" id="IPR038766">
    <property type="entry name" value="Membrane_comp_ABC_pdt"/>
</dbReference>
<feature type="transmembrane region" description="Helical" evidence="6">
    <location>
        <begin position="15"/>
        <end position="35"/>
    </location>
</feature>
<keyword evidence="2" id="KW-1003">Cell membrane</keyword>